<dbReference type="eggNOG" id="ENOG502ZAQH">
    <property type="taxonomic scope" value="Bacteria"/>
</dbReference>
<organism evidence="1 2">
    <name type="scientific">Flavobacterium saliperosum</name>
    <dbReference type="NCBI Taxonomy" id="329186"/>
    <lineage>
        <taxon>Bacteria</taxon>
        <taxon>Pseudomonadati</taxon>
        <taxon>Bacteroidota</taxon>
        <taxon>Flavobacteriia</taxon>
        <taxon>Flavobacteriales</taxon>
        <taxon>Flavobacteriaceae</taxon>
        <taxon>Flavobacterium</taxon>
    </lineage>
</organism>
<name>A0A1G4W9M5_9FLAO</name>
<dbReference type="STRING" id="329186.SAMN02927925_02767"/>
<accession>A0A1G4W9M5</accession>
<dbReference type="RefSeq" id="WP_143000967.1">
    <property type="nucleotide sequence ID" value="NZ_FMTY01000012.1"/>
</dbReference>
<reference evidence="1 2" key="1">
    <citation type="submission" date="2016-10" db="EMBL/GenBank/DDBJ databases">
        <authorList>
            <person name="de Groot N.N."/>
        </authorList>
    </citation>
    <scope>NUCLEOTIDE SEQUENCE [LARGE SCALE GENOMIC DNA]</scope>
    <source>
        <strain evidence="1 2">CGMCC 1.3801</strain>
    </source>
</reference>
<gene>
    <name evidence="1" type="ORF">SAMN02927925_02767</name>
</gene>
<dbReference type="EMBL" id="FMTY01000012">
    <property type="protein sequence ID" value="SCX19045.1"/>
    <property type="molecule type" value="Genomic_DNA"/>
</dbReference>
<evidence type="ECO:0000313" key="1">
    <source>
        <dbReference type="EMBL" id="SCX19045.1"/>
    </source>
</evidence>
<sequence length="217" mass="25738">MKPRDVSGKLRKTERKKDENIRMAKTKINIWEEFANVTGGKFVEREENWLSDKTEIDYNGWKIIFDNYTLCSGKFQQEMTRVIAPMNSIDNFRFEIYRNGLIRSIEKIFGAQDIEIGRPEFDKAFIIKANNEFKIKSLLQNQKIRSLIETQKEVNLEISNQKGVWESELPKKQLELQFYADGEIKDMEHLKSLLNLFKELLDNLYQIKSIENLKAYR</sequence>
<evidence type="ECO:0000313" key="2">
    <source>
        <dbReference type="Proteomes" id="UP000182124"/>
    </source>
</evidence>
<dbReference type="AlphaFoldDB" id="A0A1G4W9M5"/>
<protein>
    <recommendedName>
        <fullName evidence="3">DUF3137 domain-containing protein</fullName>
    </recommendedName>
</protein>
<evidence type="ECO:0008006" key="3">
    <source>
        <dbReference type="Google" id="ProtNLM"/>
    </source>
</evidence>
<dbReference type="Proteomes" id="UP000182124">
    <property type="component" value="Unassembled WGS sequence"/>
</dbReference>
<proteinExistence type="predicted"/>